<dbReference type="GO" id="GO:0005634">
    <property type="term" value="C:nucleus"/>
    <property type="evidence" value="ECO:0007669"/>
    <property type="project" value="UniProtKB-SubCell"/>
</dbReference>
<comment type="caution">
    <text evidence="5">The sequence shown here is derived from an EMBL/GenBank/DDBJ whole genome shotgun (WGS) entry which is preliminary data.</text>
</comment>
<dbReference type="InterPro" id="IPR036388">
    <property type="entry name" value="WH-like_DNA-bd_sf"/>
</dbReference>
<dbReference type="Proteomes" id="UP001497623">
    <property type="component" value="Unassembled WGS sequence"/>
</dbReference>
<evidence type="ECO:0000313" key="6">
    <source>
        <dbReference type="Proteomes" id="UP001497623"/>
    </source>
</evidence>
<dbReference type="GO" id="GO:0030154">
    <property type="term" value="P:cell differentiation"/>
    <property type="evidence" value="ECO:0007669"/>
    <property type="project" value="TreeGrafter"/>
</dbReference>
<evidence type="ECO:0000259" key="4">
    <source>
        <dbReference type="PROSITE" id="PS50061"/>
    </source>
</evidence>
<dbReference type="GO" id="GO:0043565">
    <property type="term" value="F:sequence-specific DNA binding"/>
    <property type="evidence" value="ECO:0007669"/>
    <property type="project" value="InterPro"/>
</dbReference>
<dbReference type="Gene3D" id="1.10.10.10">
    <property type="entry name" value="Winged helix-like DNA-binding domain superfamily/Winged helix DNA-binding domain"/>
    <property type="match status" value="1"/>
</dbReference>
<dbReference type="SMART" id="SM00413">
    <property type="entry name" value="ETS"/>
    <property type="match status" value="1"/>
</dbReference>
<dbReference type="PANTHER" id="PTHR11849">
    <property type="entry name" value="ETS"/>
    <property type="match status" value="1"/>
</dbReference>
<dbReference type="SUPFAM" id="SSF46785">
    <property type="entry name" value="Winged helix' DNA-binding domain"/>
    <property type="match status" value="1"/>
</dbReference>
<evidence type="ECO:0000313" key="5">
    <source>
        <dbReference type="EMBL" id="CAL4194778.1"/>
    </source>
</evidence>
<feature type="non-terminal residue" evidence="5">
    <location>
        <position position="1"/>
    </location>
</feature>
<name>A0AAV2SHZ4_MEGNR</name>
<keyword evidence="3" id="KW-0539">Nucleus</keyword>
<comment type="subcellular location">
    <subcellularLocation>
        <location evidence="3">Nucleus</location>
    </subcellularLocation>
</comment>
<feature type="domain" description="ETS" evidence="4">
    <location>
        <begin position="159"/>
        <end position="241"/>
    </location>
</feature>
<organism evidence="5 6">
    <name type="scientific">Meganyctiphanes norvegica</name>
    <name type="common">Northern krill</name>
    <name type="synonym">Thysanopoda norvegica</name>
    <dbReference type="NCBI Taxonomy" id="48144"/>
    <lineage>
        <taxon>Eukaryota</taxon>
        <taxon>Metazoa</taxon>
        <taxon>Ecdysozoa</taxon>
        <taxon>Arthropoda</taxon>
        <taxon>Crustacea</taxon>
        <taxon>Multicrustacea</taxon>
        <taxon>Malacostraca</taxon>
        <taxon>Eumalacostraca</taxon>
        <taxon>Eucarida</taxon>
        <taxon>Euphausiacea</taxon>
        <taxon>Euphausiidae</taxon>
        <taxon>Meganyctiphanes</taxon>
    </lineage>
</organism>
<evidence type="ECO:0000256" key="3">
    <source>
        <dbReference type="RuleBase" id="RU004019"/>
    </source>
</evidence>
<comment type="similarity">
    <text evidence="1 3">Belongs to the ETS family.</text>
</comment>
<dbReference type="InterPro" id="IPR046328">
    <property type="entry name" value="ETS_fam"/>
</dbReference>
<evidence type="ECO:0000256" key="2">
    <source>
        <dbReference type="ARBA" id="ARBA00023125"/>
    </source>
</evidence>
<dbReference type="AlphaFoldDB" id="A0AAV2SHZ4"/>
<keyword evidence="2 3" id="KW-0238">DNA-binding</keyword>
<keyword evidence="6" id="KW-1185">Reference proteome</keyword>
<sequence length="263" mass="30335">SSSSSSTLTKCQLPLTVEELNQTIPEDISVCDDFRNIELRHEDTSVCDDFSNIELRHVSHSQPQYHDLDNNYTYTNICDKYSQNHFGCQYHEEDYYDFDEGGNIGYTNISQENIPDLNTLGAYSENDHGGCSQDDDQNILFQDLCKKIVTKSRRKERFAKNWEFLVRLLADPRTNPELVSWVDSSKGTFRLMQPHVVVSLWNAKSNKSPISYHSFARGLRYHYKSGTLFLVAEHHLVYGCGPEALSYLQELLNKDSRTITDNR</sequence>
<dbReference type="PRINTS" id="PR00454">
    <property type="entry name" value="ETSDOMAIN"/>
</dbReference>
<gene>
    <name evidence="5" type="ORF">MNOR_LOCUS36993</name>
</gene>
<dbReference type="EMBL" id="CAXKWB010071220">
    <property type="protein sequence ID" value="CAL4194778.1"/>
    <property type="molecule type" value="Genomic_DNA"/>
</dbReference>
<dbReference type="GO" id="GO:0000981">
    <property type="term" value="F:DNA-binding transcription factor activity, RNA polymerase II-specific"/>
    <property type="evidence" value="ECO:0007669"/>
    <property type="project" value="TreeGrafter"/>
</dbReference>
<dbReference type="InterPro" id="IPR036390">
    <property type="entry name" value="WH_DNA-bd_sf"/>
</dbReference>
<accession>A0AAV2SHZ4</accession>
<dbReference type="InterPro" id="IPR000418">
    <property type="entry name" value="Ets_dom"/>
</dbReference>
<dbReference type="PROSITE" id="PS50061">
    <property type="entry name" value="ETS_DOMAIN_3"/>
    <property type="match status" value="1"/>
</dbReference>
<evidence type="ECO:0000256" key="1">
    <source>
        <dbReference type="ARBA" id="ARBA00005562"/>
    </source>
</evidence>
<dbReference type="Pfam" id="PF00178">
    <property type="entry name" value="Ets"/>
    <property type="match status" value="1"/>
</dbReference>
<reference evidence="5 6" key="1">
    <citation type="submission" date="2024-05" db="EMBL/GenBank/DDBJ databases">
        <authorList>
            <person name="Wallberg A."/>
        </authorList>
    </citation>
    <scope>NUCLEOTIDE SEQUENCE [LARGE SCALE GENOMIC DNA]</scope>
</reference>
<dbReference type="PANTHER" id="PTHR11849:SF191">
    <property type="entry name" value="ECDYSONE-INDUCED PROTEIN 74EF ISOFORM B"/>
    <property type="match status" value="1"/>
</dbReference>
<protein>
    <recommendedName>
        <fullName evidence="4">ETS domain-containing protein</fullName>
    </recommendedName>
</protein>
<proteinExistence type="inferred from homology"/>